<dbReference type="InterPro" id="IPR028063">
    <property type="entry name" value="SCRG1"/>
</dbReference>
<proteinExistence type="predicted"/>
<dbReference type="Proteomes" id="UP000538515">
    <property type="component" value="Unassembled WGS sequence"/>
</dbReference>
<keyword evidence="3" id="KW-1185">Reference proteome</keyword>
<dbReference type="PANTHER" id="PTHR17463:SF0">
    <property type="entry name" value="SCRAPIE-RESPONSIVE PROTEIN 1"/>
    <property type="match status" value="1"/>
</dbReference>
<accession>A0A7L1F9B4</accession>
<protein>
    <submittedName>
        <fullName evidence="2">SCRG1 protein</fullName>
    </submittedName>
</protein>
<feature type="chain" id="PRO_5029801693" evidence="1">
    <location>
        <begin position="20"/>
        <end position="97"/>
    </location>
</feature>
<evidence type="ECO:0000256" key="1">
    <source>
        <dbReference type="SAM" id="SignalP"/>
    </source>
</evidence>
<name>A0A7L1F9B4_SYLBO</name>
<sequence>MKMVSALLLLLSTLVGSPAVPSQRPACYKRALKEHSCHTLPESKENLRHIDHGLQDHFWEGKGCEVICYCNLNELLCCPKDIFFGPKVSFVIPCNSQ</sequence>
<dbReference type="AlphaFoldDB" id="A0A7L1F9B4"/>
<dbReference type="GO" id="GO:0005794">
    <property type="term" value="C:Golgi apparatus"/>
    <property type="evidence" value="ECO:0007669"/>
    <property type="project" value="TreeGrafter"/>
</dbReference>
<feature type="signal peptide" evidence="1">
    <location>
        <begin position="1"/>
        <end position="19"/>
    </location>
</feature>
<keyword evidence="1" id="KW-0732">Signal</keyword>
<reference evidence="2 3" key="1">
    <citation type="submission" date="2019-09" db="EMBL/GenBank/DDBJ databases">
        <title>Bird 10,000 Genomes (B10K) Project - Family phase.</title>
        <authorList>
            <person name="Zhang G."/>
        </authorList>
    </citation>
    <scope>NUCLEOTIDE SEQUENCE [LARGE SCALE GENOMIC DNA]</scope>
    <source>
        <strain evidence="2">B10K-DU-002-19</strain>
        <tissue evidence="2">Muscle</tissue>
    </source>
</reference>
<dbReference type="PANTHER" id="PTHR17463">
    <property type="entry name" value="SCRAPIE-RESPONSIVE PROTEIN 1 SCRG1"/>
    <property type="match status" value="1"/>
</dbReference>
<organism evidence="2 3">
    <name type="scientific">Sylvia borin</name>
    <name type="common">Garden warbler</name>
    <dbReference type="NCBI Taxonomy" id="73324"/>
    <lineage>
        <taxon>Eukaryota</taxon>
        <taxon>Metazoa</taxon>
        <taxon>Chordata</taxon>
        <taxon>Craniata</taxon>
        <taxon>Vertebrata</taxon>
        <taxon>Euteleostomi</taxon>
        <taxon>Archelosauria</taxon>
        <taxon>Archosauria</taxon>
        <taxon>Dinosauria</taxon>
        <taxon>Saurischia</taxon>
        <taxon>Theropoda</taxon>
        <taxon>Coelurosauria</taxon>
        <taxon>Aves</taxon>
        <taxon>Neognathae</taxon>
        <taxon>Neoaves</taxon>
        <taxon>Telluraves</taxon>
        <taxon>Australaves</taxon>
        <taxon>Passeriformes</taxon>
        <taxon>Sylvioidea</taxon>
        <taxon>Sylviidae</taxon>
        <taxon>Sylviinae</taxon>
        <taxon>Sylvia</taxon>
    </lineage>
</organism>
<feature type="non-terminal residue" evidence="2">
    <location>
        <position position="1"/>
    </location>
</feature>
<gene>
    <name evidence="2" type="primary">Scrg1</name>
    <name evidence="2" type="ORF">SYLBOR_R12740</name>
</gene>
<feature type="non-terminal residue" evidence="2">
    <location>
        <position position="97"/>
    </location>
</feature>
<evidence type="ECO:0000313" key="2">
    <source>
        <dbReference type="EMBL" id="NXM97694.1"/>
    </source>
</evidence>
<dbReference type="GO" id="GO:0044306">
    <property type="term" value="C:neuron projection terminus"/>
    <property type="evidence" value="ECO:0007669"/>
    <property type="project" value="TreeGrafter"/>
</dbReference>
<dbReference type="Pfam" id="PF15224">
    <property type="entry name" value="SCRG1"/>
    <property type="match status" value="1"/>
</dbReference>
<comment type="caution">
    <text evidence="2">The sequence shown here is derived from an EMBL/GenBank/DDBJ whole genome shotgun (WGS) entry which is preliminary data.</text>
</comment>
<evidence type="ECO:0000313" key="3">
    <source>
        <dbReference type="Proteomes" id="UP000538515"/>
    </source>
</evidence>
<dbReference type="EMBL" id="VXBG01006003">
    <property type="protein sequence ID" value="NXM97694.1"/>
    <property type="molecule type" value="Genomic_DNA"/>
</dbReference>